<keyword evidence="4 11" id="KW-0679">Respiratory chain</keyword>
<comment type="caution">
    <text evidence="12">The sequence shown here is derived from an EMBL/GenBank/DDBJ whole genome shotgun (WGS) entry which is preliminary data.</text>
</comment>
<comment type="function">
    <text evidence="11">Complex I functions in the transfer of electrons from NADH to the respiratory chain. Accessory subunit of the mitochondrial membrane respiratory chain NADH dehydrogenase (Complex I), that is believed not to be involved in catalysis.</text>
</comment>
<protein>
    <recommendedName>
        <fullName evidence="11">NADH dehydrogenase [ubiquinone] 1 alpha subcomplex subunit 13</fullName>
    </recommendedName>
</protein>
<comment type="similarity">
    <text evidence="2 11">Belongs to the complex I NDUFA13 subunit family.</text>
</comment>
<evidence type="ECO:0000256" key="9">
    <source>
        <dbReference type="ARBA" id="ARBA00023128"/>
    </source>
</evidence>
<proteinExistence type="inferred from homology"/>
<sequence length="123" mass="14484">MPQDLPPKGGYEQVQYKRNIPARPFATRWYLLGVGIAMGYGWYRMGQGIREKNELAREKMWARIHLMPVLQAEADRDMVRRHYAEKAREKELLGKEIKVYHSDRFIQPTFAATPNTVHPAWEK</sequence>
<dbReference type="PANTHER" id="PTHR12966:SF0">
    <property type="entry name" value="NADH DEHYDROGENASE [UBIQUINONE] 1 ALPHA SUBCOMPLEX SUBUNIT 13"/>
    <property type="match status" value="1"/>
</dbReference>
<accession>A0ABR1KQT6</accession>
<evidence type="ECO:0000256" key="3">
    <source>
        <dbReference type="ARBA" id="ARBA00022448"/>
    </source>
</evidence>
<evidence type="ECO:0000256" key="10">
    <source>
        <dbReference type="ARBA" id="ARBA00023136"/>
    </source>
</evidence>
<evidence type="ECO:0000313" key="12">
    <source>
        <dbReference type="EMBL" id="KAK7519911.1"/>
    </source>
</evidence>
<keyword evidence="5 11" id="KW-0812">Transmembrane</keyword>
<evidence type="ECO:0000256" key="11">
    <source>
        <dbReference type="RuleBase" id="RU368034"/>
    </source>
</evidence>
<keyword evidence="10 11" id="KW-0472">Membrane</keyword>
<evidence type="ECO:0000256" key="2">
    <source>
        <dbReference type="ARBA" id="ARBA00007312"/>
    </source>
</evidence>
<dbReference type="PANTHER" id="PTHR12966">
    <property type="entry name" value="NADH DEHYDROGENASE UBIQUINONE 1 ALPHA SUBCOMPLEX SUBUNIT 13"/>
    <property type="match status" value="1"/>
</dbReference>
<dbReference type="Pfam" id="PF06212">
    <property type="entry name" value="GRIM-19"/>
    <property type="match status" value="1"/>
</dbReference>
<evidence type="ECO:0000313" key="13">
    <source>
        <dbReference type="Proteomes" id="UP001363622"/>
    </source>
</evidence>
<keyword evidence="3 11" id="KW-0813">Transport</keyword>
<feature type="transmembrane region" description="Helical" evidence="11">
    <location>
        <begin position="25"/>
        <end position="43"/>
    </location>
</feature>
<evidence type="ECO:0000256" key="5">
    <source>
        <dbReference type="ARBA" id="ARBA00022692"/>
    </source>
</evidence>
<gene>
    <name evidence="12" type="ORF">IWZ03DRAFT_392891</name>
</gene>
<name>A0ABR1KQT6_9PEZI</name>
<comment type="subcellular location">
    <subcellularLocation>
        <location evidence="1 11">Mitochondrion inner membrane</location>
        <topology evidence="1 11">Single-pass membrane protein</topology>
        <orientation evidence="1 11">Matrix side</orientation>
    </subcellularLocation>
</comment>
<keyword evidence="13" id="KW-1185">Reference proteome</keyword>
<keyword evidence="8 11" id="KW-1133">Transmembrane helix</keyword>
<evidence type="ECO:0000256" key="1">
    <source>
        <dbReference type="ARBA" id="ARBA00004298"/>
    </source>
</evidence>
<evidence type="ECO:0000256" key="4">
    <source>
        <dbReference type="ARBA" id="ARBA00022660"/>
    </source>
</evidence>
<organism evidence="12 13">
    <name type="scientific">Phyllosticta citriasiana</name>
    <dbReference type="NCBI Taxonomy" id="595635"/>
    <lineage>
        <taxon>Eukaryota</taxon>
        <taxon>Fungi</taxon>
        <taxon>Dikarya</taxon>
        <taxon>Ascomycota</taxon>
        <taxon>Pezizomycotina</taxon>
        <taxon>Dothideomycetes</taxon>
        <taxon>Dothideomycetes incertae sedis</taxon>
        <taxon>Botryosphaeriales</taxon>
        <taxon>Phyllostictaceae</taxon>
        <taxon>Phyllosticta</taxon>
    </lineage>
</organism>
<evidence type="ECO:0000256" key="7">
    <source>
        <dbReference type="ARBA" id="ARBA00022982"/>
    </source>
</evidence>
<evidence type="ECO:0000256" key="8">
    <source>
        <dbReference type="ARBA" id="ARBA00022989"/>
    </source>
</evidence>
<dbReference type="EMBL" id="JBBPHU010000003">
    <property type="protein sequence ID" value="KAK7519911.1"/>
    <property type="molecule type" value="Genomic_DNA"/>
</dbReference>
<keyword evidence="7 11" id="KW-0249">Electron transport</keyword>
<dbReference type="Proteomes" id="UP001363622">
    <property type="component" value="Unassembled WGS sequence"/>
</dbReference>
<keyword evidence="9 11" id="KW-0496">Mitochondrion</keyword>
<dbReference type="InterPro" id="IPR009346">
    <property type="entry name" value="GRIM-19"/>
</dbReference>
<evidence type="ECO:0000256" key="6">
    <source>
        <dbReference type="ARBA" id="ARBA00022792"/>
    </source>
</evidence>
<reference evidence="12 13" key="1">
    <citation type="submission" date="2024-04" db="EMBL/GenBank/DDBJ databases">
        <title>Phyllosticta paracitricarpa is synonymous to the EU quarantine fungus P. citricarpa based on phylogenomic analyses.</title>
        <authorList>
            <consortium name="Lawrence Berkeley National Laboratory"/>
            <person name="Van Ingen-Buijs V.A."/>
            <person name="Van Westerhoven A.C."/>
            <person name="Haridas S."/>
            <person name="Skiadas P."/>
            <person name="Martin F."/>
            <person name="Groenewald J.Z."/>
            <person name="Crous P.W."/>
            <person name="Seidl M.F."/>
        </authorList>
    </citation>
    <scope>NUCLEOTIDE SEQUENCE [LARGE SCALE GENOMIC DNA]</scope>
    <source>
        <strain evidence="12 13">CBS 123371</strain>
    </source>
</reference>
<keyword evidence="6 11" id="KW-0999">Mitochondrion inner membrane</keyword>